<dbReference type="Proteomes" id="UP000553957">
    <property type="component" value="Unassembled WGS sequence"/>
</dbReference>
<evidence type="ECO:0000313" key="3">
    <source>
        <dbReference type="EMBL" id="MBB6571104.1"/>
    </source>
</evidence>
<dbReference type="AlphaFoldDB" id="A0A7Y4P0S9"/>
<dbReference type="SUPFAM" id="SSF53474">
    <property type="entry name" value="alpha/beta-Hydrolases"/>
    <property type="match status" value="1"/>
</dbReference>
<evidence type="ECO:0000313" key="5">
    <source>
        <dbReference type="Proteomes" id="UP000534306"/>
    </source>
</evidence>
<keyword evidence="1" id="KW-0732">Signal</keyword>
<evidence type="ECO:0000313" key="4">
    <source>
        <dbReference type="EMBL" id="NOL43487.1"/>
    </source>
</evidence>
<gene>
    <name evidence="3" type="ORF">HNR71_006741</name>
    <name evidence="4" type="ORF">HPO96_24900</name>
</gene>
<proteinExistence type="predicted"/>
<comment type="caution">
    <text evidence="4">The sequence shown here is derived from an EMBL/GenBank/DDBJ whole genome shotgun (WGS) entry which is preliminary data.</text>
</comment>
<dbReference type="Pfam" id="PF12697">
    <property type="entry name" value="Abhydrolase_6"/>
    <property type="match status" value="1"/>
</dbReference>
<dbReference type="PANTHER" id="PTHR37017:SF11">
    <property type="entry name" value="ESTERASE_LIPASE_THIOESTERASE DOMAIN-CONTAINING PROTEIN"/>
    <property type="match status" value="1"/>
</dbReference>
<dbReference type="Gene3D" id="3.40.50.1820">
    <property type="entry name" value="alpha/beta hydrolase"/>
    <property type="match status" value="1"/>
</dbReference>
<keyword evidence="4" id="KW-0378">Hydrolase</keyword>
<dbReference type="PANTHER" id="PTHR37017">
    <property type="entry name" value="AB HYDROLASE-1 DOMAIN-CONTAINING PROTEIN-RELATED"/>
    <property type="match status" value="1"/>
</dbReference>
<organism evidence="4 5">
    <name type="scientific">Kribbella sandramycini</name>
    <dbReference type="NCBI Taxonomy" id="60450"/>
    <lineage>
        <taxon>Bacteria</taxon>
        <taxon>Bacillati</taxon>
        <taxon>Actinomycetota</taxon>
        <taxon>Actinomycetes</taxon>
        <taxon>Propionibacteriales</taxon>
        <taxon>Kribbellaceae</taxon>
        <taxon>Kribbella</taxon>
    </lineage>
</organism>
<dbReference type="GO" id="GO:0016787">
    <property type="term" value="F:hydrolase activity"/>
    <property type="evidence" value="ECO:0007669"/>
    <property type="project" value="UniProtKB-KW"/>
</dbReference>
<dbReference type="EMBL" id="JABJRC010000006">
    <property type="protein sequence ID" value="NOL43487.1"/>
    <property type="molecule type" value="Genomic_DNA"/>
</dbReference>
<feature type="signal peptide" evidence="1">
    <location>
        <begin position="1"/>
        <end position="25"/>
    </location>
</feature>
<protein>
    <submittedName>
        <fullName evidence="4">Alpha/beta hydrolase</fullName>
    </submittedName>
    <submittedName>
        <fullName evidence="3">Pimeloyl-ACP methyl ester carboxylesterase</fullName>
    </submittedName>
</protein>
<dbReference type="Proteomes" id="UP000534306">
    <property type="component" value="Unassembled WGS sequence"/>
</dbReference>
<name>A0A7Y4P0S9_9ACTN</name>
<sequence>MKIRRVLAAAASVLITLTGATTAVATHKPEPKPTVVLIHGAFADGGSWSEVTKKLQRDGYTVVAPAVPLRSIATDTEYLTGVLAGIPGPKVLVGHSYGGALITQLAGTPGVKSLVYVAAFVPQKGETIGALNAQFPGSEINEKTTNAISYPGGVDLVMKPDAFRWVFAADLPTRQADVLGAAQRPVSASVFTETVPNSAPAALPKYAVIAGKDRAIAPAGERFMAKRANAKIVEAPGASHLVMLSEPSLVTRTIEQAAR</sequence>
<reference evidence="3 6" key="2">
    <citation type="submission" date="2020-08" db="EMBL/GenBank/DDBJ databases">
        <title>Sequencing the genomes of 1000 actinobacteria strains.</title>
        <authorList>
            <person name="Klenk H.-P."/>
        </authorList>
    </citation>
    <scope>NUCLEOTIDE SEQUENCE [LARGE SCALE GENOMIC DNA]</scope>
    <source>
        <strain evidence="3 6">DSM 15626</strain>
    </source>
</reference>
<feature type="chain" id="PRO_5036406836" evidence="1">
    <location>
        <begin position="26"/>
        <end position="259"/>
    </location>
</feature>
<feature type="domain" description="AB hydrolase-1" evidence="2">
    <location>
        <begin position="35"/>
        <end position="250"/>
    </location>
</feature>
<dbReference type="InterPro" id="IPR029058">
    <property type="entry name" value="AB_hydrolase_fold"/>
</dbReference>
<evidence type="ECO:0000313" key="6">
    <source>
        <dbReference type="Proteomes" id="UP000553957"/>
    </source>
</evidence>
<evidence type="ECO:0000259" key="2">
    <source>
        <dbReference type="Pfam" id="PF12697"/>
    </source>
</evidence>
<keyword evidence="5" id="KW-1185">Reference proteome</keyword>
<dbReference type="RefSeq" id="WP_171676564.1">
    <property type="nucleotide sequence ID" value="NZ_BAAAGT010000014.1"/>
</dbReference>
<evidence type="ECO:0000256" key="1">
    <source>
        <dbReference type="SAM" id="SignalP"/>
    </source>
</evidence>
<reference evidence="4 5" key="1">
    <citation type="submission" date="2020-05" db="EMBL/GenBank/DDBJ databases">
        <title>Genome sequence of Kribbella sandramycini ATCC 39419.</title>
        <authorList>
            <person name="Maclea K.S."/>
            <person name="Fair J.L."/>
        </authorList>
    </citation>
    <scope>NUCLEOTIDE SEQUENCE [LARGE SCALE GENOMIC DNA]</scope>
    <source>
        <strain evidence="4 5">ATCC 39419</strain>
    </source>
</reference>
<accession>A0A7Y4P0S9</accession>
<dbReference type="InterPro" id="IPR052897">
    <property type="entry name" value="Sec-Metab_Biosynth_Hydrolase"/>
</dbReference>
<dbReference type="EMBL" id="JACHKF010000001">
    <property type="protein sequence ID" value="MBB6571104.1"/>
    <property type="molecule type" value="Genomic_DNA"/>
</dbReference>
<dbReference type="InterPro" id="IPR000073">
    <property type="entry name" value="AB_hydrolase_1"/>
</dbReference>